<dbReference type="HOGENOM" id="CLU_437780_0_0_1"/>
<evidence type="ECO:0000256" key="1">
    <source>
        <dbReference type="ARBA" id="ARBA00023242"/>
    </source>
</evidence>
<keyword evidence="6" id="KW-1185">Reference proteome</keyword>
<keyword evidence="1" id="KW-0539">Nucleus</keyword>
<sequence>MGRTIAAAAKSPLLKSPTSSSIASPSSRTSNNSQRNAEDEMNANDYPDSLAIGQMIYNSLDPLDPRKVSLDMFELYCHEMLMTDFVGRRAYLIKKLTYMIKRLIGNQYDYGRLYNRTCIANIVARVCGRYAYEHQEGGEEQDNTHQLADCLVDFSPAKWEKVMMQFKLLKESLVRKDAPLIVLPEELSDDDVGMNDNEELIPEGNGHVNEEIVSSEPFTKGFDSMLEWMKFHTCLSCIQPQLDMAIQKGGTKEESVVIANENIVAFDDVIDEMFGDSDDSKYKQILTSLLGVNKQRNRTTRYGGVCLKPFDEIKEIYLANSREFDLKRFQLKFIKLVRLWSGMVLPVPELSRLGYGTPDIRGNRGGTSSSTQPMMELSENKENINDADYEDDDAKEKAASGASQIQQLLRTKKPKAATGAAKDEMLRNDDAKLEFGNDDDRLLSEIDSEDNEGALENLSRKRKAMMKNVKDPLEDCLAVAESARTRQRKSPEKKERLSAGGTKMTKSTLYQKKKSAHKVVFSDSEASDDDEDKDNDVAMSNVPDRYKQPKRAEPAPRAVPVQVARGQAAVKKRKKFTDTEDNAIKLGVERFGHGNWAEIKSYYCIDLKERSAVQIKDRYRTLTKE</sequence>
<feature type="compositionally biased region" description="Acidic residues" evidence="2">
    <location>
        <begin position="525"/>
        <end position="534"/>
    </location>
</feature>
<dbReference type="Gene3D" id="1.10.10.60">
    <property type="entry name" value="Homeodomain-like"/>
    <property type="match status" value="1"/>
</dbReference>
<organism evidence="5 6">
    <name type="scientific">Thalassiosira pseudonana</name>
    <name type="common">Marine diatom</name>
    <name type="synonym">Cyclotella nana</name>
    <dbReference type="NCBI Taxonomy" id="35128"/>
    <lineage>
        <taxon>Eukaryota</taxon>
        <taxon>Sar</taxon>
        <taxon>Stramenopiles</taxon>
        <taxon>Ochrophyta</taxon>
        <taxon>Bacillariophyta</taxon>
        <taxon>Coscinodiscophyceae</taxon>
        <taxon>Thalassiosirophycidae</taxon>
        <taxon>Thalassiosirales</taxon>
        <taxon>Thalassiosiraceae</taxon>
        <taxon>Thalassiosira</taxon>
    </lineage>
</organism>
<accession>B8BQA6</accession>
<dbReference type="PANTHER" id="PTHR46734">
    <property type="entry name" value="TELOMERIC REPEAT-BINDING FACTOR 1 TERF1"/>
    <property type="match status" value="1"/>
</dbReference>
<feature type="region of interest" description="Disordered" evidence="2">
    <location>
        <begin position="1"/>
        <end position="44"/>
    </location>
</feature>
<evidence type="ECO:0000259" key="4">
    <source>
        <dbReference type="PROSITE" id="PS51294"/>
    </source>
</evidence>
<dbReference type="GO" id="GO:1905839">
    <property type="term" value="P:negative regulation of telomeric D-loop disassembly"/>
    <property type="evidence" value="ECO:0000318"/>
    <property type="project" value="GO_Central"/>
</dbReference>
<dbReference type="InterPro" id="IPR001005">
    <property type="entry name" value="SANT/Myb"/>
</dbReference>
<gene>
    <name evidence="5" type="ORF">THAPSDRAFT_1217</name>
</gene>
<evidence type="ECO:0000256" key="2">
    <source>
        <dbReference type="SAM" id="MobiDB-lite"/>
    </source>
</evidence>
<dbReference type="EMBL" id="CM000638">
    <property type="protein sequence ID" value="EED96332.1"/>
    <property type="molecule type" value="Genomic_DNA"/>
</dbReference>
<feature type="compositionally biased region" description="Low complexity" evidence="2">
    <location>
        <begin position="10"/>
        <end position="35"/>
    </location>
</feature>
<protein>
    <submittedName>
        <fullName evidence="5">Uncharacterized protein</fullName>
    </submittedName>
</protein>
<dbReference type="RefSeq" id="XP_002286691.1">
    <property type="nucleotide sequence ID" value="XM_002286655.1"/>
</dbReference>
<dbReference type="PaxDb" id="35128-Thaps1217"/>
<reference evidence="5 6" key="1">
    <citation type="journal article" date="2004" name="Science">
        <title>The genome of the diatom Thalassiosira pseudonana: ecology, evolution, and metabolism.</title>
        <authorList>
            <person name="Armbrust E.V."/>
            <person name="Berges J.A."/>
            <person name="Bowler C."/>
            <person name="Green B.R."/>
            <person name="Martinez D."/>
            <person name="Putnam N.H."/>
            <person name="Zhou S."/>
            <person name="Allen A.E."/>
            <person name="Apt K.E."/>
            <person name="Bechner M."/>
            <person name="Brzezinski M.A."/>
            <person name="Chaal B.K."/>
            <person name="Chiovitti A."/>
            <person name="Davis A.K."/>
            <person name="Demarest M.S."/>
            <person name="Detter J.C."/>
            <person name="Glavina T."/>
            <person name="Goodstein D."/>
            <person name="Hadi M.Z."/>
            <person name="Hellsten U."/>
            <person name="Hildebrand M."/>
            <person name="Jenkins B.D."/>
            <person name="Jurka J."/>
            <person name="Kapitonov V.V."/>
            <person name="Kroger N."/>
            <person name="Lau W.W."/>
            <person name="Lane T.W."/>
            <person name="Larimer F.W."/>
            <person name="Lippmeier J.C."/>
            <person name="Lucas S."/>
            <person name="Medina M."/>
            <person name="Montsant A."/>
            <person name="Obornik M."/>
            <person name="Parker M.S."/>
            <person name="Palenik B."/>
            <person name="Pazour G.J."/>
            <person name="Richardson P.M."/>
            <person name="Rynearson T.A."/>
            <person name="Saito M.A."/>
            <person name="Schwartz D.C."/>
            <person name="Thamatrakoln K."/>
            <person name="Valentin K."/>
            <person name="Vardi A."/>
            <person name="Wilkerson F.P."/>
            <person name="Rokhsar D.S."/>
        </authorList>
    </citation>
    <scope>NUCLEOTIDE SEQUENCE [LARGE SCALE GENOMIC DNA]</scope>
    <source>
        <strain evidence="5 6">CCMP1335</strain>
    </source>
</reference>
<dbReference type="GO" id="GO:0003691">
    <property type="term" value="F:double-stranded telomeric DNA binding"/>
    <property type="evidence" value="ECO:0000318"/>
    <property type="project" value="GO_Central"/>
</dbReference>
<evidence type="ECO:0000259" key="3">
    <source>
        <dbReference type="PROSITE" id="PS50090"/>
    </source>
</evidence>
<evidence type="ECO:0000313" key="5">
    <source>
        <dbReference type="EMBL" id="EED96332.1"/>
    </source>
</evidence>
<feature type="domain" description="Myb-like" evidence="3">
    <location>
        <begin position="568"/>
        <end position="623"/>
    </location>
</feature>
<reference evidence="5 6" key="2">
    <citation type="journal article" date="2008" name="Nature">
        <title>The Phaeodactylum genome reveals the evolutionary history of diatom genomes.</title>
        <authorList>
            <person name="Bowler C."/>
            <person name="Allen A.E."/>
            <person name="Badger J.H."/>
            <person name="Grimwood J."/>
            <person name="Jabbari K."/>
            <person name="Kuo A."/>
            <person name="Maheswari U."/>
            <person name="Martens C."/>
            <person name="Maumus F."/>
            <person name="Otillar R.P."/>
            <person name="Rayko E."/>
            <person name="Salamov A."/>
            <person name="Vandepoele K."/>
            <person name="Beszteri B."/>
            <person name="Gruber A."/>
            <person name="Heijde M."/>
            <person name="Katinka M."/>
            <person name="Mock T."/>
            <person name="Valentin K."/>
            <person name="Verret F."/>
            <person name="Berges J.A."/>
            <person name="Brownlee C."/>
            <person name="Cadoret J.P."/>
            <person name="Chiovitti A."/>
            <person name="Choi C.J."/>
            <person name="Coesel S."/>
            <person name="De Martino A."/>
            <person name="Detter J.C."/>
            <person name="Durkin C."/>
            <person name="Falciatore A."/>
            <person name="Fournet J."/>
            <person name="Haruta M."/>
            <person name="Huysman M.J."/>
            <person name="Jenkins B.D."/>
            <person name="Jiroutova K."/>
            <person name="Jorgensen R.E."/>
            <person name="Joubert Y."/>
            <person name="Kaplan A."/>
            <person name="Kroger N."/>
            <person name="Kroth P.G."/>
            <person name="La Roche J."/>
            <person name="Lindquist E."/>
            <person name="Lommer M."/>
            <person name="Martin-Jezequel V."/>
            <person name="Lopez P.J."/>
            <person name="Lucas S."/>
            <person name="Mangogna M."/>
            <person name="McGinnis K."/>
            <person name="Medlin L.K."/>
            <person name="Montsant A."/>
            <person name="Oudot-Le Secq M.P."/>
            <person name="Napoli C."/>
            <person name="Obornik M."/>
            <person name="Parker M.S."/>
            <person name="Petit J.L."/>
            <person name="Porcel B.M."/>
            <person name="Poulsen N."/>
            <person name="Robison M."/>
            <person name="Rychlewski L."/>
            <person name="Rynearson T.A."/>
            <person name="Schmutz J."/>
            <person name="Shapiro H."/>
            <person name="Siaut M."/>
            <person name="Stanley M."/>
            <person name="Sussman M.R."/>
            <person name="Taylor A.R."/>
            <person name="Vardi A."/>
            <person name="von Dassow P."/>
            <person name="Vyverman W."/>
            <person name="Willis A."/>
            <person name="Wyrwicz L.S."/>
            <person name="Rokhsar D.S."/>
            <person name="Weissenbach J."/>
            <person name="Armbrust E.V."/>
            <person name="Green B.R."/>
            <person name="Van de Peer Y."/>
            <person name="Grigoriev I.V."/>
        </authorList>
    </citation>
    <scope>NUCLEOTIDE SEQUENCE [LARGE SCALE GENOMIC DNA]</scope>
    <source>
        <strain evidence="5 6">CCMP1335</strain>
    </source>
</reference>
<dbReference type="PROSITE" id="PS50090">
    <property type="entry name" value="MYB_LIKE"/>
    <property type="match status" value="1"/>
</dbReference>
<feature type="domain" description="HTH myb-type" evidence="4">
    <location>
        <begin position="571"/>
        <end position="625"/>
    </location>
</feature>
<name>B8BQA6_THAPS</name>
<evidence type="ECO:0000313" key="6">
    <source>
        <dbReference type="Proteomes" id="UP000001449"/>
    </source>
</evidence>
<dbReference type="GO" id="GO:0007004">
    <property type="term" value="P:telomere maintenance via telomerase"/>
    <property type="evidence" value="ECO:0000318"/>
    <property type="project" value="GO_Central"/>
</dbReference>
<dbReference type="GO" id="GO:0000783">
    <property type="term" value="C:nuclear telomere cap complex"/>
    <property type="evidence" value="ECO:0000318"/>
    <property type="project" value="GO_Central"/>
</dbReference>
<dbReference type="InterPro" id="IPR052450">
    <property type="entry name" value="TRBD-Containing_Protein"/>
</dbReference>
<dbReference type="Proteomes" id="UP000001449">
    <property type="component" value="Chromosome 1"/>
</dbReference>
<proteinExistence type="predicted"/>
<dbReference type="GeneID" id="7445045"/>
<dbReference type="PROSITE" id="PS51294">
    <property type="entry name" value="HTH_MYB"/>
    <property type="match status" value="1"/>
</dbReference>
<dbReference type="OMA" id="ELYCHEM"/>
<dbReference type="SUPFAM" id="SSF46689">
    <property type="entry name" value="Homeodomain-like"/>
    <property type="match status" value="1"/>
</dbReference>
<dbReference type="CDD" id="cd11660">
    <property type="entry name" value="SANT_TRF"/>
    <property type="match status" value="1"/>
</dbReference>
<dbReference type="eggNOG" id="ENOG502RRBX">
    <property type="taxonomic scope" value="Eukaryota"/>
</dbReference>
<dbReference type="AlphaFoldDB" id="B8BQA6"/>
<dbReference type="InParanoid" id="B8BQA6"/>
<feature type="region of interest" description="Disordered" evidence="2">
    <location>
        <begin position="482"/>
        <end position="558"/>
    </location>
</feature>
<dbReference type="KEGG" id="tps:THAPSDRAFT_1217"/>
<dbReference type="PANTHER" id="PTHR46734:SF1">
    <property type="entry name" value="TELOMERIC REPEAT-BINDING FACTOR 1"/>
    <property type="match status" value="1"/>
</dbReference>
<dbReference type="InterPro" id="IPR009057">
    <property type="entry name" value="Homeodomain-like_sf"/>
</dbReference>
<feature type="compositionally biased region" description="Basic and acidic residues" evidence="2">
    <location>
        <begin position="544"/>
        <end position="554"/>
    </location>
</feature>
<dbReference type="Pfam" id="PF00249">
    <property type="entry name" value="Myb_DNA-binding"/>
    <property type="match status" value="1"/>
</dbReference>
<dbReference type="SMART" id="SM00717">
    <property type="entry name" value="SANT"/>
    <property type="match status" value="1"/>
</dbReference>
<dbReference type="InterPro" id="IPR017930">
    <property type="entry name" value="Myb_dom"/>
</dbReference>